<sequence>MNVVNIDQFFTGTMIIVAVALVALIACVGTWTVQFFARNRQQRVAQHKPLVTYYRGLALGH</sequence>
<comment type="caution">
    <text evidence="2">The sequence shown here is derived from an EMBL/GenBank/DDBJ whole genome shotgun (WGS) entry which is preliminary data.</text>
</comment>
<keyword evidence="1" id="KW-1133">Transmembrane helix</keyword>
<keyword evidence="3" id="KW-1185">Reference proteome</keyword>
<gene>
    <name evidence="2" type="ORF">HNR15_002430</name>
</gene>
<feature type="transmembrane region" description="Helical" evidence="1">
    <location>
        <begin position="12"/>
        <end position="33"/>
    </location>
</feature>
<keyword evidence="1" id="KW-0472">Membrane</keyword>
<keyword evidence="1" id="KW-0812">Transmembrane</keyword>
<protein>
    <submittedName>
        <fullName evidence="2">Putative lipid-binding transport protein (Tim44 family)</fullName>
    </submittedName>
</protein>
<evidence type="ECO:0000313" key="2">
    <source>
        <dbReference type="EMBL" id="NYJ75467.1"/>
    </source>
</evidence>
<dbReference type="EMBL" id="JACCFW010000001">
    <property type="protein sequence ID" value="NYJ75467.1"/>
    <property type="molecule type" value="Genomic_DNA"/>
</dbReference>
<name>A0A853DFL3_9MICO</name>
<dbReference type="Proteomes" id="UP000571817">
    <property type="component" value="Unassembled WGS sequence"/>
</dbReference>
<organism evidence="2 3">
    <name type="scientific">Allobranchiibius huperziae</name>
    <dbReference type="NCBI Taxonomy" id="1874116"/>
    <lineage>
        <taxon>Bacteria</taxon>
        <taxon>Bacillati</taxon>
        <taxon>Actinomycetota</taxon>
        <taxon>Actinomycetes</taxon>
        <taxon>Micrococcales</taxon>
        <taxon>Dermacoccaceae</taxon>
        <taxon>Allobranchiibius</taxon>
    </lineage>
</organism>
<accession>A0A853DFL3</accession>
<evidence type="ECO:0000313" key="3">
    <source>
        <dbReference type="Proteomes" id="UP000571817"/>
    </source>
</evidence>
<dbReference type="AlphaFoldDB" id="A0A853DFL3"/>
<dbReference type="RefSeq" id="WP_179482171.1">
    <property type="nucleotide sequence ID" value="NZ_JACCFW010000001.1"/>
</dbReference>
<proteinExistence type="predicted"/>
<reference evidence="2 3" key="1">
    <citation type="submission" date="2020-07" db="EMBL/GenBank/DDBJ databases">
        <title>Sequencing the genomes of 1000 actinobacteria strains.</title>
        <authorList>
            <person name="Klenk H.-P."/>
        </authorList>
    </citation>
    <scope>NUCLEOTIDE SEQUENCE [LARGE SCALE GENOMIC DNA]</scope>
    <source>
        <strain evidence="2 3">DSM 29531</strain>
    </source>
</reference>
<evidence type="ECO:0000256" key="1">
    <source>
        <dbReference type="SAM" id="Phobius"/>
    </source>
</evidence>